<evidence type="ECO:0000313" key="2">
    <source>
        <dbReference type="EMBL" id="PQP14478.1"/>
    </source>
</evidence>
<gene>
    <name evidence="2" type="ORF">C5613_40750</name>
</gene>
<dbReference type="AlphaFoldDB" id="A0A2S8II67"/>
<keyword evidence="1" id="KW-0472">Membrane</keyword>
<organism evidence="2 3">
    <name type="scientific">Rhodococcus opacus</name>
    <name type="common">Nocardia opaca</name>
    <dbReference type="NCBI Taxonomy" id="37919"/>
    <lineage>
        <taxon>Bacteria</taxon>
        <taxon>Bacillati</taxon>
        <taxon>Actinomycetota</taxon>
        <taxon>Actinomycetes</taxon>
        <taxon>Mycobacteriales</taxon>
        <taxon>Nocardiaceae</taxon>
        <taxon>Rhodococcus</taxon>
    </lineage>
</organism>
<comment type="caution">
    <text evidence="2">The sequence shown here is derived from an EMBL/GenBank/DDBJ whole genome shotgun (WGS) entry which is preliminary data.</text>
</comment>
<dbReference type="RefSeq" id="WP_105423413.1">
    <property type="nucleotide sequence ID" value="NZ_PUIO01000088.1"/>
</dbReference>
<accession>A0A2S8II67</accession>
<keyword evidence="1" id="KW-0812">Transmembrane</keyword>
<proteinExistence type="predicted"/>
<reference evidence="3" key="1">
    <citation type="submission" date="2018-02" db="EMBL/GenBank/DDBJ databases">
        <title>Draft genome sequencing of Rhodococcus opacus KU647198.</title>
        <authorList>
            <person name="Zheng B.-X."/>
        </authorList>
    </citation>
    <scope>NUCLEOTIDE SEQUENCE [LARGE SCALE GENOMIC DNA]</scope>
    <source>
        <strain evidence="3">04-OD7</strain>
    </source>
</reference>
<sequence>MSRTASFLDRLVTFVVGVLLIGLGAGALIWNTTVVPGIGDQVTAPVLVTATGTSWWPWAVAAGGAAAVVLGTRWLLAHTPSPLAKPLRLNTSGEPGSITVDLGSLAAAAAQTLTAHPDVRAAKGKAVNDRGTRTIDLTVTGTAESADDLPALTEAIDTVCAHLAHAIGDNSPATRAILHISTHPTRHPHHRVT</sequence>
<evidence type="ECO:0000256" key="1">
    <source>
        <dbReference type="SAM" id="Phobius"/>
    </source>
</evidence>
<dbReference type="EMBL" id="PUIO01000088">
    <property type="protein sequence ID" value="PQP14478.1"/>
    <property type="molecule type" value="Genomic_DNA"/>
</dbReference>
<keyword evidence="1" id="KW-1133">Transmembrane helix</keyword>
<feature type="transmembrane region" description="Helical" evidence="1">
    <location>
        <begin position="55"/>
        <end position="76"/>
    </location>
</feature>
<dbReference type="Proteomes" id="UP000239290">
    <property type="component" value="Unassembled WGS sequence"/>
</dbReference>
<evidence type="ECO:0000313" key="3">
    <source>
        <dbReference type="Proteomes" id="UP000239290"/>
    </source>
</evidence>
<name>A0A2S8II67_RHOOP</name>
<feature type="transmembrane region" description="Helical" evidence="1">
    <location>
        <begin position="12"/>
        <end position="30"/>
    </location>
</feature>
<protein>
    <submittedName>
        <fullName evidence="2">Alkaline shock response membrane anchor protein AmaP</fullName>
    </submittedName>
</protein>